<comment type="caution">
    <text evidence="2">The sequence shown here is derived from an EMBL/GenBank/DDBJ whole genome shotgun (WGS) entry which is preliminary data.</text>
</comment>
<dbReference type="Pfam" id="PF26363">
    <property type="entry name" value="Phospholipase-like"/>
    <property type="match status" value="1"/>
</dbReference>
<reference evidence="2 3" key="1">
    <citation type="submission" date="2018-03" db="EMBL/GenBank/DDBJ databases">
        <title>Comparative genomics illustrates the genes involved in a hyperalkaliphilic mechanisms of Serpentinomonas isolated from highly-alkaline calcium-rich serpentinized springs.</title>
        <authorList>
            <person name="Suzuki S."/>
            <person name="Ishii S."/>
            <person name="Walworth N."/>
            <person name="Bird L."/>
            <person name="Kuenen J.G."/>
            <person name="Nealson K.H."/>
        </authorList>
    </citation>
    <scope>NUCLEOTIDE SEQUENCE [LARGE SCALE GENOMIC DNA]</scope>
    <source>
        <strain evidence="2 3">P1</strain>
    </source>
</reference>
<keyword evidence="3" id="KW-1185">Reference proteome</keyword>
<organism evidence="2 3">
    <name type="scientific">Malikia granosa</name>
    <dbReference type="NCBI Taxonomy" id="263067"/>
    <lineage>
        <taxon>Bacteria</taxon>
        <taxon>Pseudomonadati</taxon>
        <taxon>Pseudomonadota</taxon>
        <taxon>Betaproteobacteria</taxon>
        <taxon>Burkholderiales</taxon>
        <taxon>Comamonadaceae</taxon>
        <taxon>Malikia</taxon>
    </lineage>
</organism>
<accession>A0A2S9K0D4</accession>
<protein>
    <recommendedName>
        <fullName evidence="4">Phospholipase</fullName>
    </recommendedName>
</protein>
<name>A0A2S9K0D4_9BURK</name>
<dbReference type="Proteomes" id="UP000238589">
    <property type="component" value="Unassembled WGS sequence"/>
</dbReference>
<proteinExistence type="predicted"/>
<sequence>MQEALQAVGQVEINQAHALAQIGASAVDKAVELARGAVDLMLANGKLQTDAIMANAEAGGIALNKAVATGIFGGTVAGSVAAAAIGSLHYGKRQFDLATRELLQDANDQIGRKFLPQRAAGQPCLPCLDESSGQARRLRIEKRQRLILHGERSPDPTVRDAAQRLKSDMHAVELARLSDNSYAQYDPKAGPKQKKPPEPWRAMTEQEIQDTGITPDLLKKSKATIYRLPPDFPFDPKTVAAFRGTTGDTEDILTDHDQALGLETEQYKAATDLGRQLRRKIPDAEVTGHSLGGGKAQAAGVAGGLKGSMFNSAGLHPKTAGMSPAKLATYASQFQQYRAEGEGGGDPLTGVQNSRALQDKLYGGAQGMQKLVQVNQWASKELGVNDPLAVLPESAQPLARGLVGRILDVTPQEALRNLAYSGGQWYVPPALGEVRGIASKTAKGRDTPFEQQHGIGGVIHGLETRKAGDINKLLAGTGQPGPASDYIGPTMS</sequence>
<dbReference type="EMBL" id="PVLQ01000120">
    <property type="protein sequence ID" value="PRD63898.1"/>
    <property type="molecule type" value="Genomic_DNA"/>
</dbReference>
<feature type="region of interest" description="Disordered" evidence="1">
    <location>
        <begin position="180"/>
        <end position="199"/>
    </location>
</feature>
<dbReference type="AlphaFoldDB" id="A0A2S9K0D4"/>
<gene>
    <name evidence="2" type="ORF">C6P64_17330</name>
</gene>
<evidence type="ECO:0000256" key="1">
    <source>
        <dbReference type="SAM" id="MobiDB-lite"/>
    </source>
</evidence>
<dbReference type="SUPFAM" id="SSF53474">
    <property type="entry name" value="alpha/beta-Hydrolases"/>
    <property type="match status" value="1"/>
</dbReference>
<dbReference type="InterPro" id="IPR029058">
    <property type="entry name" value="AB_hydrolase_fold"/>
</dbReference>
<evidence type="ECO:0000313" key="3">
    <source>
        <dbReference type="Proteomes" id="UP000238589"/>
    </source>
</evidence>
<evidence type="ECO:0008006" key="4">
    <source>
        <dbReference type="Google" id="ProtNLM"/>
    </source>
</evidence>
<evidence type="ECO:0000313" key="2">
    <source>
        <dbReference type="EMBL" id="PRD63898.1"/>
    </source>
</evidence>